<evidence type="ECO:0000313" key="2">
    <source>
        <dbReference type="Proteomes" id="UP000006055"/>
    </source>
</evidence>
<sequence length="62" mass="7586">MKKSEMHCTSCIKFDGNDCRLDPKPVQIENPSEFWCSQGQWSCWSERYQEMEPFYWGEWEQE</sequence>
<name>I4C8S6_DESTA</name>
<dbReference type="Proteomes" id="UP000006055">
    <property type="component" value="Chromosome"/>
</dbReference>
<dbReference type="AlphaFoldDB" id="I4C8S6"/>
<dbReference type="RefSeq" id="WP_014811101.1">
    <property type="nucleotide sequence ID" value="NC_018025.1"/>
</dbReference>
<dbReference type="HOGENOM" id="CLU_2896816_0_0_7"/>
<accession>I4C8S6</accession>
<gene>
    <name evidence="1" type="ordered locus">Desti_3309</name>
</gene>
<proteinExistence type="predicted"/>
<dbReference type="KEGG" id="dti:Desti_3309"/>
<organism evidence="1 2">
    <name type="scientific">Desulfomonile tiedjei (strain ATCC 49306 / DSM 6799 / DCB-1)</name>
    <dbReference type="NCBI Taxonomy" id="706587"/>
    <lineage>
        <taxon>Bacteria</taxon>
        <taxon>Pseudomonadati</taxon>
        <taxon>Thermodesulfobacteriota</taxon>
        <taxon>Desulfomonilia</taxon>
        <taxon>Desulfomonilales</taxon>
        <taxon>Desulfomonilaceae</taxon>
        <taxon>Desulfomonile</taxon>
    </lineage>
</organism>
<dbReference type="EMBL" id="CP003360">
    <property type="protein sequence ID" value="AFM25967.1"/>
    <property type="molecule type" value="Genomic_DNA"/>
</dbReference>
<evidence type="ECO:0000313" key="1">
    <source>
        <dbReference type="EMBL" id="AFM25967.1"/>
    </source>
</evidence>
<reference evidence="2" key="1">
    <citation type="submission" date="2012-06" db="EMBL/GenBank/DDBJ databases">
        <title>Complete sequence of chromosome of Desulfomonile tiedjei DSM 6799.</title>
        <authorList>
            <person name="Lucas S."/>
            <person name="Copeland A."/>
            <person name="Lapidus A."/>
            <person name="Glavina del Rio T."/>
            <person name="Dalin E."/>
            <person name="Tice H."/>
            <person name="Bruce D."/>
            <person name="Goodwin L."/>
            <person name="Pitluck S."/>
            <person name="Peters L."/>
            <person name="Ovchinnikova G."/>
            <person name="Zeytun A."/>
            <person name="Lu M."/>
            <person name="Kyrpides N."/>
            <person name="Mavromatis K."/>
            <person name="Ivanova N."/>
            <person name="Brettin T."/>
            <person name="Detter J.C."/>
            <person name="Han C."/>
            <person name="Larimer F."/>
            <person name="Land M."/>
            <person name="Hauser L."/>
            <person name="Markowitz V."/>
            <person name="Cheng J.-F."/>
            <person name="Hugenholtz P."/>
            <person name="Woyke T."/>
            <person name="Wu D."/>
            <person name="Spring S."/>
            <person name="Schroeder M."/>
            <person name="Brambilla E."/>
            <person name="Klenk H.-P."/>
            <person name="Eisen J.A."/>
        </authorList>
    </citation>
    <scope>NUCLEOTIDE SEQUENCE [LARGE SCALE GENOMIC DNA]</scope>
    <source>
        <strain evidence="2">ATCC 49306 / DSM 6799 / DCB-1</strain>
    </source>
</reference>
<dbReference type="STRING" id="706587.Desti_3309"/>
<protein>
    <submittedName>
        <fullName evidence="1">Uncharacterized protein</fullName>
    </submittedName>
</protein>
<keyword evidence="2" id="KW-1185">Reference proteome</keyword>